<organism evidence="1 2">
    <name type="scientific">Gossypium arboreum</name>
    <name type="common">Tree cotton</name>
    <name type="synonym">Gossypium nanking</name>
    <dbReference type="NCBI Taxonomy" id="29729"/>
    <lineage>
        <taxon>Eukaryota</taxon>
        <taxon>Viridiplantae</taxon>
        <taxon>Streptophyta</taxon>
        <taxon>Embryophyta</taxon>
        <taxon>Tracheophyta</taxon>
        <taxon>Spermatophyta</taxon>
        <taxon>Magnoliopsida</taxon>
        <taxon>eudicotyledons</taxon>
        <taxon>Gunneridae</taxon>
        <taxon>Pentapetalae</taxon>
        <taxon>rosids</taxon>
        <taxon>malvids</taxon>
        <taxon>Malvales</taxon>
        <taxon>Malvaceae</taxon>
        <taxon>Malvoideae</taxon>
        <taxon>Gossypium</taxon>
    </lineage>
</organism>
<evidence type="ECO:0000313" key="1">
    <source>
        <dbReference type="EMBL" id="KAK5784181.1"/>
    </source>
</evidence>
<reference evidence="1 2" key="1">
    <citation type="submission" date="2023-03" db="EMBL/GenBank/DDBJ databases">
        <title>WGS of Gossypium arboreum.</title>
        <authorList>
            <person name="Yu D."/>
        </authorList>
    </citation>
    <scope>NUCLEOTIDE SEQUENCE [LARGE SCALE GENOMIC DNA]</scope>
    <source>
        <tissue evidence="1">Leaf</tissue>
    </source>
</reference>
<evidence type="ECO:0000313" key="2">
    <source>
        <dbReference type="Proteomes" id="UP001358586"/>
    </source>
</evidence>
<sequence length="117" mass="12839">MVAERAKEKRVLRVRVEPSSGDRAGISGDLQGVAGGGEMEAKGINLGGLETEFEGLMGGERGRKMGLKVKIGKLGFRGGRWSKGRGGMVWLLSNDMFGKIFFLRFPRQTKGRERIKI</sequence>
<dbReference type="EMBL" id="JARKNE010000011">
    <property type="protein sequence ID" value="KAK5784181.1"/>
    <property type="molecule type" value="Genomic_DNA"/>
</dbReference>
<keyword evidence="2" id="KW-1185">Reference proteome</keyword>
<dbReference type="Proteomes" id="UP001358586">
    <property type="component" value="Chromosome 11"/>
</dbReference>
<proteinExistence type="predicted"/>
<name>A0ABR0N0W6_GOSAR</name>
<protein>
    <submittedName>
        <fullName evidence="1">Uncharacterized protein</fullName>
    </submittedName>
</protein>
<accession>A0ABR0N0W6</accession>
<comment type="caution">
    <text evidence="1">The sequence shown here is derived from an EMBL/GenBank/DDBJ whole genome shotgun (WGS) entry which is preliminary data.</text>
</comment>
<gene>
    <name evidence="1" type="ORF">PVK06_038701</name>
</gene>